<evidence type="ECO:0000256" key="5">
    <source>
        <dbReference type="RuleBase" id="RU367124"/>
    </source>
</evidence>
<evidence type="ECO:0000256" key="2">
    <source>
        <dbReference type="ARBA" id="ARBA00010400"/>
    </source>
</evidence>
<comment type="similarity">
    <text evidence="2 5">Belongs to the RxLR effector family.</text>
</comment>
<keyword evidence="4 5" id="KW-0732">Signal</keyword>
<dbReference type="EMBL" id="NBNE01006253">
    <property type="protein sequence ID" value="OWZ02314.1"/>
    <property type="molecule type" value="Genomic_DNA"/>
</dbReference>
<dbReference type="Proteomes" id="UP000198211">
    <property type="component" value="Unassembled WGS sequence"/>
</dbReference>
<accession>A0A225VB36</accession>
<reference evidence="7" key="1">
    <citation type="submission" date="2017-03" db="EMBL/GenBank/DDBJ databases">
        <title>Phytopthora megakarya and P. palmivora, two closely related causual agents of cacao black pod achieved similar genome size and gene model numbers by different mechanisms.</title>
        <authorList>
            <person name="Ali S."/>
            <person name="Shao J."/>
            <person name="Larry D.J."/>
            <person name="Kronmiller B."/>
            <person name="Shen D."/>
            <person name="Strem M.D."/>
            <person name="Melnick R.L."/>
            <person name="Guiltinan M.J."/>
            <person name="Tyler B.M."/>
            <person name="Meinhardt L.W."/>
            <person name="Bailey B.A."/>
        </authorList>
    </citation>
    <scope>NUCLEOTIDE SEQUENCE [LARGE SCALE GENOMIC DNA]</scope>
    <source>
        <strain evidence="7">zdho120</strain>
    </source>
</reference>
<proteinExistence type="inferred from homology"/>
<dbReference type="AlphaFoldDB" id="A0A225VB36"/>
<feature type="signal peptide" evidence="5">
    <location>
        <begin position="1"/>
        <end position="19"/>
    </location>
</feature>
<comment type="function">
    <text evidence="5">Effector that suppresses plant defense responses during pathogen infection.</text>
</comment>
<dbReference type="OrthoDB" id="128458at2759"/>
<evidence type="ECO:0000313" key="7">
    <source>
        <dbReference type="Proteomes" id="UP000198211"/>
    </source>
</evidence>
<organism evidence="6 7">
    <name type="scientific">Phytophthora megakarya</name>
    <dbReference type="NCBI Taxonomy" id="4795"/>
    <lineage>
        <taxon>Eukaryota</taxon>
        <taxon>Sar</taxon>
        <taxon>Stramenopiles</taxon>
        <taxon>Oomycota</taxon>
        <taxon>Peronosporomycetes</taxon>
        <taxon>Peronosporales</taxon>
        <taxon>Peronosporaceae</taxon>
        <taxon>Phytophthora</taxon>
    </lineage>
</organism>
<sequence length="127" mass="15089">MRLINFLLVIFLATNNALSTSVDAGTRLLRKVDAEDEERIQFNFGLWIDWFRPLPHQFKRMKTQPAYRNYIFENWRQGWKNLDEVTTYMKDQGLTDTAINQFKAAYSAYLTKHPYNKSNYEVTGLVR</sequence>
<protein>
    <recommendedName>
        <fullName evidence="5">RxLR effector protein</fullName>
    </recommendedName>
</protein>
<evidence type="ECO:0000256" key="4">
    <source>
        <dbReference type="ARBA" id="ARBA00022729"/>
    </source>
</evidence>
<feature type="chain" id="PRO_5045002492" description="RxLR effector protein" evidence="5">
    <location>
        <begin position="20"/>
        <end position="127"/>
    </location>
</feature>
<dbReference type="InterPro" id="IPR031825">
    <property type="entry name" value="RXLR"/>
</dbReference>
<gene>
    <name evidence="6" type="ORF">PHMEG_00026143</name>
</gene>
<evidence type="ECO:0000256" key="3">
    <source>
        <dbReference type="ARBA" id="ARBA00022525"/>
    </source>
</evidence>
<evidence type="ECO:0000256" key="1">
    <source>
        <dbReference type="ARBA" id="ARBA00004613"/>
    </source>
</evidence>
<comment type="caution">
    <text evidence="6">The sequence shown here is derived from an EMBL/GenBank/DDBJ whole genome shotgun (WGS) entry which is preliminary data.</text>
</comment>
<keyword evidence="7" id="KW-1185">Reference proteome</keyword>
<name>A0A225VB36_9STRA</name>
<dbReference type="Pfam" id="PF16810">
    <property type="entry name" value="RXLR"/>
    <property type="match status" value="1"/>
</dbReference>
<comment type="subcellular location">
    <subcellularLocation>
        <location evidence="1 5">Secreted</location>
    </subcellularLocation>
</comment>
<comment type="domain">
    <text evidence="5">The RxLR-dEER motif acts to carry the protein into the host cell cytoplasm through binding to cell surface phosphatidylinositol-3-phosphate.</text>
</comment>
<keyword evidence="3 5" id="KW-0964">Secreted</keyword>
<evidence type="ECO:0000313" key="6">
    <source>
        <dbReference type="EMBL" id="OWZ02314.1"/>
    </source>
</evidence>